<dbReference type="Gene3D" id="1.10.1410.40">
    <property type="match status" value="1"/>
</dbReference>
<dbReference type="PANTHER" id="PTHR10656:SF70">
    <property type="entry name" value="PROTEIN MAB-21-RELATED"/>
    <property type="match status" value="1"/>
</dbReference>
<dbReference type="PANTHER" id="PTHR10656">
    <property type="entry name" value="CELL FATE DETERMINING PROTEIN MAB21-RELATED"/>
    <property type="match status" value="1"/>
</dbReference>
<feature type="domain" description="Mab-21-like HhH/H2TH-like" evidence="2">
    <location>
        <begin position="10"/>
        <end position="98"/>
    </location>
</feature>
<dbReference type="Proteomes" id="UP000440578">
    <property type="component" value="Unassembled WGS sequence"/>
</dbReference>
<comment type="caution">
    <text evidence="3">The sequence shown here is derived from an EMBL/GenBank/DDBJ whole genome shotgun (WGS) entry which is preliminary data.</text>
</comment>
<organism evidence="3 4">
    <name type="scientific">Amphibalanus amphitrite</name>
    <name type="common">Striped barnacle</name>
    <name type="synonym">Balanus amphitrite</name>
    <dbReference type="NCBI Taxonomy" id="1232801"/>
    <lineage>
        <taxon>Eukaryota</taxon>
        <taxon>Metazoa</taxon>
        <taxon>Ecdysozoa</taxon>
        <taxon>Arthropoda</taxon>
        <taxon>Crustacea</taxon>
        <taxon>Multicrustacea</taxon>
        <taxon>Cirripedia</taxon>
        <taxon>Thoracica</taxon>
        <taxon>Thoracicalcarea</taxon>
        <taxon>Balanomorpha</taxon>
        <taxon>Balanoidea</taxon>
        <taxon>Balanidae</taxon>
        <taxon>Amphibalaninae</taxon>
        <taxon>Amphibalanus</taxon>
    </lineage>
</organism>
<evidence type="ECO:0000313" key="4">
    <source>
        <dbReference type="Proteomes" id="UP000440578"/>
    </source>
</evidence>
<proteinExistence type="predicted"/>
<evidence type="ECO:0000313" key="3">
    <source>
        <dbReference type="EMBL" id="KAF0312888.1"/>
    </source>
</evidence>
<sequence length="213" mass="24121">MLQSLTELQRDCLAVLKHCCAVLLGPHGDVKGAYLKMALFWECEEASPDTWEAAGLRTMALRVLSRLQEFARLGRLPCYFWSEINMLATRTDTELARLDRAAQCIKVHLLTATAALVALFVRYDDSGVSDPRLPRRRWDLLWEFVLQRAQPVRPEDPLLTETWLKKDNFSMLMGKSSSMNAVYERVLESLVTSGSVSPTGVGEELTDDWLAEE</sequence>
<reference evidence="3 4" key="1">
    <citation type="submission" date="2019-07" db="EMBL/GenBank/DDBJ databases">
        <title>Draft genome assembly of a fouling barnacle, Amphibalanus amphitrite (Darwin, 1854): The first reference genome for Thecostraca.</title>
        <authorList>
            <person name="Kim W."/>
        </authorList>
    </citation>
    <scope>NUCLEOTIDE SEQUENCE [LARGE SCALE GENOMIC DNA]</scope>
    <source>
        <strain evidence="3">SNU_AA5</strain>
        <tissue evidence="3">Soma without cirri and trophi</tissue>
    </source>
</reference>
<protein>
    <recommendedName>
        <fullName evidence="2">Mab-21-like HhH/H2TH-like domain-containing protein</fullName>
    </recommendedName>
</protein>
<dbReference type="EMBL" id="VIIS01000128">
    <property type="protein sequence ID" value="KAF0312888.1"/>
    <property type="molecule type" value="Genomic_DNA"/>
</dbReference>
<gene>
    <name evidence="3" type="ORF">FJT64_016466</name>
</gene>
<evidence type="ECO:0000259" key="2">
    <source>
        <dbReference type="Pfam" id="PF20266"/>
    </source>
</evidence>
<evidence type="ECO:0000256" key="1">
    <source>
        <dbReference type="SAM" id="MobiDB-lite"/>
    </source>
</evidence>
<accession>A0A6A4XCM7</accession>
<dbReference type="AlphaFoldDB" id="A0A6A4XCM7"/>
<dbReference type="Pfam" id="PF20266">
    <property type="entry name" value="Mab-21_C"/>
    <property type="match status" value="1"/>
</dbReference>
<name>A0A6A4XCM7_AMPAM</name>
<keyword evidence="4" id="KW-1185">Reference proteome</keyword>
<feature type="region of interest" description="Disordered" evidence="1">
    <location>
        <begin position="194"/>
        <end position="213"/>
    </location>
</feature>
<dbReference type="InterPro" id="IPR046906">
    <property type="entry name" value="Mab-21_HhH/H2TH-like"/>
</dbReference>
<feature type="compositionally biased region" description="Acidic residues" evidence="1">
    <location>
        <begin position="204"/>
        <end position="213"/>
    </location>
</feature>